<accession>A0A2P2P2T4</accession>
<evidence type="ECO:0000313" key="1">
    <source>
        <dbReference type="EMBL" id="MBX49042.1"/>
    </source>
</evidence>
<reference evidence="1" key="1">
    <citation type="submission" date="2018-02" db="EMBL/GenBank/DDBJ databases">
        <title>Rhizophora mucronata_Transcriptome.</title>
        <authorList>
            <person name="Meera S.P."/>
            <person name="Sreeshan A."/>
            <person name="Augustine A."/>
        </authorList>
    </citation>
    <scope>NUCLEOTIDE SEQUENCE</scope>
    <source>
        <tissue evidence="1">Leaf</tissue>
    </source>
</reference>
<dbReference type="AlphaFoldDB" id="A0A2P2P2T4"/>
<protein>
    <submittedName>
        <fullName evidence="1">Uncharacterized protein</fullName>
    </submittedName>
</protein>
<sequence length="40" mass="5040">MIDRVRELITEFLLLHPFDKHLVCFVEEFYKHYDLITHFM</sequence>
<proteinExistence type="predicted"/>
<organism evidence="1">
    <name type="scientific">Rhizophora mucronata</name>
    <name type="common">Asiatic mangrove</name>
    <dbReference type="NCBI Taxonomy" id="61149"/>
    <lineage>
        <taxon>Eukaryota</taxon>
        <taxon>Viridiplantae</taxon>
        <taxon>Streptophyta</taxon>
        <taxon>Embryophyta</taxon>
        <taxon>Tracheophyta</taxon>
        <taxon>Spermatophyta</taxon>
        <taxon>Magnoliopsida</taxon>
        <taxon>eudicotyledons</taxon>
        <taxon>Gunneridae</taxon>
        <taxon>Pentapetalae</taxon>
        <taxon>rosids</taxon>
        <taxon>fabids</taxon>
        <taxon>Malpighiales</taxon>
        <taxon>Rhizophoraceae</taxon>
        <taxon>Rhizophora</taxon>
    </lineage>
</organism>
<dbReference type="EMBL" id="GGEC01068558">
    <property type="protein sequence ID" value="MBX49042.1"/>
    <property type="molecule type" value="Transcribed_RNA"/>
</dbReference>
<name>A0A2P2P2T4_RHIMU</name>